<reference evidence="2" key="1">
    <citation type="journal article" date="2022" name="bioRxiv">
        <title>Sequencing and chromosome-scale assembly of the giantPleurodeles waltlgenome.</title>
        <authorList>
            <person name="Brown T."/>
            <person name="Elewa A."/>
            <person name="Iarovenko S."/>
            <person name="Subramanian E."/>
            <person name="Araus A.J."/>
            <person name="Petzold A."/>
            <person name="Susuki M."/>
            <person name="Suzuki K.-i.T."/>
            <person name="Hayashi T."/>
            <person name="Toyoda A."/>
            <person name="Oliveira C."/>
            <person name="Osipova E."/>
            <person name="Leigh N.D."/>
            <person name="Simon A."/>
            <person name="Yun M.H."/>
        </authorList>
    </citation>
    <scope>NUCLEOTIDE SEQUENCE</scope>
    <source>
        <strain evidence="2">20211129_DDA</strain>
        <tissue evidence="2">Liver</tissue>
    </source>
</reference>
<name>A0AAV7RBH2_PLEWA</name>
<feature type="compositionally biased region" description="Basic and acidic residues" evidence="1">
    <location>
        <begin position="52"/>
        <end position="67"/>
    </location>
</feature>
<feature type="compositionally biased region" description="Polar residues" evidence="1">
    <location>
        <begin position="9"/>
        <end position="18"/>
    </location>
</feature>
<feature type="region of interest" description="Disordered" evidence="1">
    <location>
        <begin position="1"/>
        <end position="75"/>
    </location>
</feature>
<gene>
    <name evidence="2" type="ORF">NDU88_001999</name>
</gene>
<dbReference type="AlphaFoldDB" id="A0AAV7RBH2"/>
<organism evidence="2 3">
    <name type="scientific">Pleurodeles waltl</name>
    <name type="common">Iberian ribbed newt</name>
    <dbReference type="NCBI Taxonomy" id="8319"/>
    <lineage>
        <taxon>Eukaryota</taxon>
        <taxon>Metazoa</taxon>
        <taxon>Chordata</taxon>
        <taxon>Craniata</taxon>
        <taxon>Vertebrata</taxon>
        <taxon>Euteleostomi</taxon>
        <taxon>Amphibia</taxon>
        <taxon>Batrachia</taxon>
        <taxon>Caudata</taxon>
        <taxon>Salamandroidea</taxon>
        <taxon>Salamandridae</taxon>
        <taxon>Pleurodelinae</taxon>
        <taxon>Pleurodeles</taxon>
    </lineage>
</organism>
<dbReference type="Proteomes" id="UP001066276">
    <property type="component" value="Chromosome 5"/>
</dbReference>
<evidence type="ECO:0000256" key="1">
    <source>
        <dbReference type="SAM" id="MobiDB-lite"/>
    </source>
</evidence>
<accession>A0AAV7RBH2</accession>
<keyword evidence="3" id="KW-1185">Reference proteome</keyword>
<comment type="caution">
    <text evidence="2">The sequence shown here is derived from an EMBL/GenBank/DDBJ whole genome shotgun (WGS) entry which is preliminary data.</text>
</comment>
<evidence type="ECO:0000313" key="2">
    <source>
        <dbReference type="EMBL" id="KAJ1149182.1"/>
    </source>
</evidence>
<sequence length="96" mass="10341">MGVRGWSTGPDSPGTSAAPSARSDHIQRSRWSSLSPAGRTQPGPPFYLSDQSGRRKDTGSKILDRSPHQALQRILGPQRCLERRLSLSQTALTTGG</sequence>
<evidence type="ECO:0000313" key="3">
    <source>
        <dbReference type="Proteomes" id="UP001066276"/>
    </source>
</evidence>
<protein>
    <submittedName>
        <fullName evidence="2">Uncharacterized protein</fullName>
    </submittedName>
</protein>
<dbReference type="EMBL" id="JANPWB010000009">
    <property type="protein sequence ID" value="KAJ1149182.1"/>
    <property type="molecule type" value="Genomic_DNA"/>
</dbReference>
<proteinExistence type="predicted"/>